<sequence>MGARKNMELSRKNYAIQKCTAGLVPLEIRPHLFIWSNVITWTLWSCYMTFQTGLAHDIQHSTPEILWSMWAALFADSCLSFQEVVTAVGIVLGLSSLTRTEVRPSYRLIGDSAPSVAVMVTCCGEPIEVILNTVKAAAAQDYPAQRFCVIVLDDGNNVWLQRAIEKLTSNMEKQNGPLMAYHARKLEHGTKSYFKAGNLQYGIDITSRSKEPSEYIAGLDADMIPESDWLRRMVPHLILDDGLGIACPPQHYYNVPAGDPLGQQADFSMYFTVQEILNDRLGATMCTGTGYVVRRSALAEIGGWPLAETGEDYMCSAMLSNAGWRIAFVRETLQYGLAPQSLRALLKQRMRWTDAGIEVHRQFGYYLPGSWITSRMTWTQRAVNVLYMSRDYAPVTNILAMILLPMALYPVQAQDSIAISHEHERQLSWLRRLYFVAFVAKKLNTWMVYGHIGLSRVWNFQSNEIWAAPYMAYRCILSLLPAKFNTPTFAVVGTIISPENERSRRHRKPLPSRIQSPAMLLYAVYIIYATMPFLCRMYAYKNLEFSEPYLYPFPGAMVTLLSCILKASVPLCYMIWPPTVPERGQLVKEDEAGVERPIKNWQGEAGGGSMRWLCLSLFETYIIWRFW</sequence>
<feature type="transmembrane region" description="Helical" evidence="7">
    <location>
        <begin position="518"/>
        <end position="539"/>
    </location>
</feature>
<comment type="caution">
    <text evidence="8">The sequence shown here is derived from an EMBL/GenBank/DDBJ whole genome shotgun (WGS) entry which is preliminary data.</text>
</comment>
<dbReference type="PANTHER" id="PTHR43867:SF2">
    <property type="entry name" value="CELLULOSE SYNTHASE CATALYTIC SUBUNIT A [UDP-FORMING]"/>
    <property type="match status" value="1"/>
</dbReference>
<name>A0ABR4AF95_9LECA</name>
<keyword evidence="3" id="KW-0808">Transferase</keyword>
<organism evidence="8 9">
    <name type="scientific">Stereocaulon virgatum</name>
    <dbReference type="NCBI Taxonomy" id="373712"/>
    <lineage>
        <taxon>Eukaryota</taxon>
        <taxon>Fungi</taxon>
        <taxon>Dikarya</taxon>
        <taxon>Ascomycota</taxon>
        <taxon>Pezizomycotina</taxon>
        <taxon>Lecanoromycetes</taxon>
        <taxon>OSLEUM clade</taxon>
        <taxon>Lecanoromycetidae</taxon>
        <taxon>Lecanorales</taxon>
        <taxon>Lecanorineae</taxon>
        <taxon>Stereocaulaceae</taxon>
        <taxon>Stereocaulon</taxon>
    </lineage>
</organism>
<keyword evidence="4 7" id="KW-0812">Transmembrane</keyword>
<dbReference type="SUPFAM" id="SSF53448">
    <property type="entry name" value="Nucleotide-diphospho-sugar transferases"/>
    <property type="match status" value="1"/>
</dbReference>
<reference evidence="8 9" key="1">
    <citation type="submission" date="2024-09" db="EMBL/GenBank/DDBJ databases">
        <title>Rethinking Asexuality: The Enigmatic Case of Functional Sexual Genes in Lepraria (Stereocaulaceae).</title>
        <authorList>
            <person name="Doellman M."/>
            <person name="Sun Y."/>
            <person name="Barcenas-Pena A."/>
            <person name="Lumbsch H.T."/>
            <person name="Grewe F."/>
        </authorList>
    </citation>
    <scope>NUCLEOTIDE SEQUENCE [LARGE SCALE GENOMIC DNA]</scope>
    <source>
        <strain evidence="8 9">Mercado 3170</strain>
    </source>
</reference>
<feature type="transmembrane region" description="Helical" evidence="7">
    <location>
        <begin position="471"/>
        <end position="497"/>
    </location>
</feature>
<evidence type="ECO:0000256" key="5">
    <source>
        <dbReference type="ARBA" id="ARBA00022989"/>
    </source>
</evidence>
<proteinExistence type="predicted"/>
<dbReference type="PANTHER" id="PTHR43867">
    <property type="entry name" value="CELLULOSE SYNTHASE CATALYTIC SUBUNIT A [UDP-FORMING]"/>
    <property type="match status" value="1"/>
</dbReference>
<evidence type="ECO:0000256" key="7">
    <source>
        <dbReference type="SAM" id="Phobius"/>
    </source>
</evidence>
<comment type="subcellular location">
    <subcellularLocation>
        <location evidence="1">Membrane</location>
        <topology evidence="1">Multi-pass membrane protein</topology>
    </subcellularLocation>
</comment>
<dbReference type="Proteomes" id="UP001590950">
    <property type="component" value="Unassembled WGS sequence"/>
</dbReference>
<protein>
    <recommendedName>
        <fullName evidence="10">Glycosyltransferase family 2 protein</fullName>
    </recommendedName>
</protein>
<evidence type="ECO:0000256" key="2">
    <source>
        <dbReference type="ARBA" id="ARBA00022676"/>
    </source>
</evidence>
<dbReference type="CDD" id="cd06421">
    <property type="entry name" value="CESA_CelA_like"/>
    <property type="match status" value="1"/>
</dbReference>
<dbReference type="InterPro" id="IPR029044">
    <property type="entry name" value="Nucleotide-diphossugar_trans"/>
</dbReference>
<evidence type="ECO:0000313" key="8">
    <source>
        <dbReference type="EMBL" id="KAL2043785.1"/>
    </source>
</evidence>
<dbReference type="Pfam" id="PF13641">
    <property type="entry name" value="Glyco_tranf_2_3"/>
    <property type="match status" value="1"/>
</dbReference>
<dbReference type="InterPro" id="IPR050321">
    <property type="entry name" value="Glycosyltr_2/OpgH_subfam"/>
</dbReference>
<keyword evidence="6 7" id="KW-0472">Membrane</keyword>
<evidence type="ECO:0000313" key="9">
    <source>
        <dbReference type="Proteomes" id="UP001590950"/>
    </source>
</evidence>
<feature type="transmembrane region" description="Helical" evidence="7">
    <location>
        <begin position="551"/>
        <end position="576"/>
    </location>
</feature>
<evidence type="ECO:0008006" key="10">
    <source>
        <dbReference type="Google" id="ProtNLM"/>
    </source>
</evidence>
<evidence type="ECO:0000256" key="4">
    <source>
        <dbReference type="ARBA" id="ARBA00022692"/>
    </source>
</evidence>
<evidence type="ECO:0000256" key="1">
    <source>
        <dbReference type="ARBA" id="ARBA00004141"/>
    </source>
</evidence>
<keyword evidence="2" id="KW-0328">Glycosyltransferase</keyword>
<gene>
    <name evidence="8" type="ORF">N7G274_003304</name>
</gene>
<dbReference type="Gene3D" id="3.90.550.10">
    <property type="entry name" value="Spore Coat Polysaccharide Biosynthesis Protein SpsA, Chain A"/>
    <property type="match status" value="1"/>
</dbReference>
<evidence type="ECO:0000256" key="6">
    <source>
        <dbReference type="ARBA" id="ARBA00023136"/>
    </source>
</evidence>
<accession>A0ABR4AF95</accession>
<keyword evidence="9" id="KW-1185">Reference proteome</keyword>
<dbReference type="EMBL" id="JBEFKJ010000010">
    <property type="protein sequence ID" value="KAL2043785.1"/>
    <property type="molecule type" value="Genomic_DNA"/>
</dbReference>
<keyword evidence="5 7" id="KW-1133">Transmembrane helix</keyword>
<evidence type="ECO:0000256" key="3">
    <source>
        <dbReference type="ARBA" id="ARBA00022679"/>
    </source>
</evidence>